<comment type="subcellular location">
    <subcellularLocation>
        <location evidence="1">Cell envelope</location>
    </subcellularLocation>
</comment>
<name>A0A0R2CML0_9LACO</name>
<dbReference type="PRINTS" id="PR00691">
    <property type="entry name" value="ADHESINB"/>
</dbReference>
<dbReference type="GO" id="GO:0030001">
    <property type="term" value="P:metal ion transport"/>
    <property type="evidence" value="ECO:0007669"/>
    <property type="project" value="InterPro"/>
</dbReference>
<comment type="similarity">
    <text evidence="5">Belongs to the bacterial solute-binding protein 9 family.</text>
</comment>
<evidence type="ECO:0000313" key="6">
    <source>
        <dbReference type="EMBL" id="KRM89075.1"/>
    </source>
</evidence>
<dbReference type="eggNOG" id="COG0803">
    <property type="taxonomic scope" value="Bacteria"/>
</dbReference>
<dbReference type="InterPro" id="IPR006129">
    <property type="entry name" value="AdhesinB"/>
</dbReference>
<sequence>MSKQKTKQGQNQRTIRVVTSLNFYGEAAQAVLGKYGQVTAIVDNASIDPHDFQPTTDTAKKVAQADVIIFNGLNYDTWMSKLAVNNQRAKQIDVASIVKLPGKANPHLWYRTQTMPFLVKSLVKTYSQLEPQHQKYFEHQATVYLQKLSVIQKKIQQLKAKRQKQTVAVSEPVFNYTLNELGYQIDDAGLAKAVENGTDPTPAQIKKIQLALKEHRLAFLVQNIQASDQTVLNLAKEAQKNRVPILKVTETMPNKLNYRQWMLGQLKQLEKIQQQENK</sequence>
<evidence type="ECO:0000256" key="1">
    <source>
        <dbReference type="ARBA" id="ARBA00004196"/>
    </source>
</evidence>
<dbReference type="GO" id="GO:0007155">
    <property type="term" value="P:cell adhesion"/>
    <property type="evidence" value="ECO:0007669"/>
    <property type="project" value="InterPro"/>
</dbReference>
<dbReference type="STRING" id="1133569.FD21_GL000340"/>
<dbReference type="PATRIC" id="fig|1133569.4.peg.361"/>
<accession>A0A0R2CML0</accession>
<reference evidence="6 7" key="1">
    <citation type="journal article" date="2015" name="Genome Announc.">
        <title>Expanding the biotechnology potential of lactobacilli through comparative genomics of 213 strains and associated genera.</title>
        <authorList>
            <person name="Sun Z."/>
            <person name="Harris H.M."/>
            <person name="McCann A."/>
            <person name="Guo C."/>
            <person name="Argimon S."/>
            <person name="Zhang W."/>
            <person name="Yang X."/>
            <person name="Jeffery I.B."/>
            <person name="Cooney J.C."/>
            <person name="Kagawa T.F."/>
            <person name="Liu W."/>
            <person name="Song Y."/>
            <person name="Salvetti E."/>
            <person name="Wrobel A."/>
            <person name="Rasinkangas P."/>
            <person name="Parkhill J."/>
            <person name="Rea M.C."/>
            <person name="O'Sullivan O."/>
            <person name="Ritari J."/>
            <person name="Douillard F.P."/>
            <person name="Paul Ross R."/>
            <person name="Yang R."/>
            <person name="Briner A.E."/>
            <person name="Felis G.E."/>
            <person name="de Vos W.M."/>
            <person name="Barrangou R."/>
            <person name="Klaenhammer T.R."/>
            <person name="Caufield P.W."/>
            <person name="Cui Y."/>
            <person name="Zhang H."/>
            <person name="O'Toole P.W."/>
        </authorList>
    </citation>
    <scope>NUCLEOTIDE SEQUENCE [LARGE SCALE GENOMIC DNA]</scope>
    <source>
        <strain evidence="6 7">DSM 20605</strain>
    </source>
</reference>
<comment type="caution">
    <text evidence="6">The sequence shown here is derived from an EMBL/GenBank/DDBJ whole genome shotgun (WGS) entry which is preliminary data.</text>
</comment>
<dbReference type="PRINTS" id="PR00690">
    <property type="entry name" value="ADHESNFAMILY"/>
</dbReference>
<organism evidence="6 7">
    <name type="scientific">Liquorilactobacillus vini DSM 20605</name>
    <dbReference type="NCBI Taxonomy" id="1133569"/>
    <lineage>
        <taxon>Bacteria</taxon>
        <taxon>Bacillati</taxon>
        <taxon>Bacillota</taxon>
        <taxon>Bacilli</taxon>
        <taxon>Lactobacillales</taxon>
        <taxon>Lactobacillaceae</taxon>
        <taxon>Liquorilactobacillus</taxon>
    </lineage>
</organism>
<evidence type="ECO:0000256" key="4">
    <source>
        <dbReference type="ARBA" id="ARBA00022729"/>
    </source>
</evidence>
<evidence type="ECO:0000256" key="2">
    <source>
        <dbReference type="ARBA" id="ARBA00022448"/>
    </source>
</evidence>
<protein>
    <submittedName>
        <fullName evidence="6">ABC transporter substrate-binding protein</fullName>
    </submittedName>
</protein>
<dbReference type="RefSeq" id="WP_235720460.1">
    <property type="nucleotide sequence ID" value="NZ_AHYZ01000197.1"/>
</dbReference>
<dbReference type="AlphaFoldDB" id="A0A0R2CML0"/>
<dbReference type="SUPFAM" id="SSF53807">
    <property type="entry name" value="Helical backbone' metal receptor"/>
    <property type="match status" value="1"/>
</dbReference>
<keyword evidence="4" id="KW-0732">Signal</keyword>
<evidence type="ECO:0000256" key="5">
    <source>
        <dbReference type="RuleBase" id="RU003512"/>
    </source>
</evidence>
<dbReference type="InterPro" id="IPR006128">
    <property type="entry name" value="Lipoprotein_PsaA-like"/>
</dbReference>
<dbReference type="InterPro" id="IPR006127">
    <property type="entry name" value="ZnuA-like"/>
</dbReference>
<dbReference type="InterPro" id="IPR050492">
    <property type="entry name" value="Bact_metal-bind_prot9"/>
</dbReference>
<gene>
    <name evidence="6" type="ORF">FD21_GL000340</name>
</gene>
<dbReference type="Proteomes" id="UP000051576">
    <property type="component" value="Unassembled WGS sequence"/>
</dbReference>
<evidence type="ECO:0000256" key="3">
    <source>
        <dbReference type="ARBA" id="ARBA00022723"/>
    </source>
</evidence>
<keyword evidence="2 5" id="KW-0813">Transport</keyword>
<proteinExistence type="inferred from homology"/>
<dbReference type="PANTHER" id="PTHR42953">
    <property type="entry name" value="HIGH-AFFINITY ZINC UPTAKE SYSTEM PROTEIN ZNUA-RELATED"/>
    <property type="match status" value="1"/>
</dbReference>
<evidence type="ECO:0000313" key="7">
    <source>
        <dbReference type="Proteomes" id="UP000051576"/>
    </source>
</evidence>
<dbReference type="EMBL" id="AYYX01000013">
    <property type="protein sequence ID" value="KRM89075.1"/>
    <property type="molecule type" value="Genomic_DNA"/>
</dbReference>
<dbReference type="GO" id="GO:0030313">
    <property type="term" value="C:cell envelope"/>
    <property type="evidence" value="ECO:0007669"/>
    <property type="project" value="UniProtKB-SubCell"/>
</dbReference>
<dbReference type="PANTHER" id="PTHR42953:SF1">
    <property type="entry name" value="METAL-BINDING PROTEIN HI_0362-RELATED"/>
    <property type="match status" value="1"/>
</dbReference>
<keyword evidence="7" id="KW-1185">Reference proteome</keyword>
<dbReference type="Pfam" id="PF01297">
    <property type="entry name" value="ZnuA"/>
    <property type="match status" value="1"/>
</dbReference>
<dbReference type="Gene3D" id="3.40.50.1980">
    <property type="entry name" value="Nitrogenase molybdenum iron protein domain"/>
    <property type="match status" value="2"/>
</dbReference>
<keyword evidence="3" id="KW-0479">Metal-binding</keyword>
<dbReference type="GO" id="GO:0046872">
    <property type="term" value="F:metal ion binding"/>
    <property type="evidence" value="ECO:0007669"/>
    <property type="project" value="UniProtKB-KW"/>
</dbReference>